<evidence type="ECO:0008006" key="4">
    <source>
        <dbReference type="Google" id="ProtNLM"/>
    </source>
</evidence>
<evidence type="ECO:0000256" key="1">
    <source>
        <dbReference type="SAM" id="SignalP"/>
    </source>
</evidence>
<dbReference type="AlphaFoldDB" id="A0AAG5DIY6"/>
<feature type="signal peptide" evidence="1">
    <location>
        <begin position="1"/>
        <end position="30"/>
    </location>
</feature>
<evidence type="ECO:0000313" key="3">
    <source>
        <dbReference type="Proteomes" id="UP000075880"/>
    </source>
</evidence>
<keyword evidence="1" id="KW-0732">Signal</keyword>
<reference evidence="2" key="1">
    <citation type="submission" date="2024-04" db="UniProtKB">
        <authorList>
            <consortium name="EnsemblMetazoa"/>
        </authorList>
    </citation>
    <scope>IDENTIFICATION</scope>
    <source>
        <strain evidence="2">EBRO</strain>
    </source>
</reference>
<feature type="chain" id="PRO_5042576996" description="Secreted protein" evidence="1">
    <location>
        <begin position="31"/>
        <end position="178"/>
    </location>
</feature>
<protein>
    <recommendedName>
        <fullName evidence="4">Secreted protein</fullName>
    </recommendedName>
</protein>
<accession>A0AAG5DIY6</accession>
<proteinExistence type="predicted"/>
<dbReference type="EnsemblMetazoa" id="ENSAATROPT012102">
    <property type="protein sequence ID" value="ENSAATROPP010970"/>
    <property type="gene ID" value="ENSAATROPG009850"/>
</dbReference>
<keyword evidence="3" id="KW-1185">Reference proteome</keyword>
<evidence type="ECO:0000313" key="2">
    <source>
        <dbReference type="EnsemblMetazoa" id="ENSAATROPP010970"/>
    </source>
</evidence>
<sequence length="178" mass="19097">MSRTYDALFFSFSITSIVLNVSSWSPAASSWPPLPTPLSQLRDCGVSCSRAAPSRCGGVAQIAPRMSCDAILEPASHSKNGFIVQSHTRGLFSSDRLCSWVALTSALSAIREISFPSRRSSFKAGNGATTSAVRTRRKLCVRSSMISRGRCLSEAPEMVTMPLCPRSSTCSEANPENA</sequence>
<name>A0AAG5DIY6_ANOAO</name>
<organism evidence="2 3">
    <name type="scientific">Anopheles atroparvus</name>
    <name type="common">European mosquito</name>
    <dbReference type="NCBI Taxonomy" id="41427"/>
    <lineage>
        <taxon>Eukaryota</taxon>
        <taxon>Metazoa</taxon>
        <taxon>Ecdysozoa</taxon>
        <taxon>Arthropoda</taxon>
        <taxon>Hexapoda</taxon>
        <taxon>Insecta</taxon>
        <taxon>Pterygota</taxon>
        <taxon>Neoptera</taxon>
        <taxon>Endopterygota</taxon>
        <taxon>Diptera</taxon>
        <taxon>Nematocera</taxon>
        <taxon>Culicoidea</taxon>
        <taxon>Culicidae</taxon>
        <taxon>Anophelinae</taxon>
        <taxon>Anopheles</taxon>
    </lineage>
</organism>
<dbReference type="Proteomes" id="UP000075880">
    <property type="component" value="Unassembled WGS sequence"/>
</dbReference>